<feature type="compositionally biased region" description="Low complexity" evidence="1">
    <location>
        <begin position="28"/>
        <end position="57"/>
    </location>
</feature>
<sequence length="214" mass="23301">MNKRKWLGLMIFVLAITMLAACTNKNLSSGDQTTTDSTDQHTGQDQNGNQQGDSNDTGDTDSTKPNEGGSNNGSSGSNDKPDAAKQQQSITVYKTDDELMELKEEKVTITFGNVEEKIQAALKALQTDGDQTYALWKKIEFKSSKLNDNGMLTIDVHVPDNGHLGAGGESFAIEALTKTLFQFDEVKSIDLLVDGQATESLMGHVTLEHPFMRP</sequence>
<reference evidence="4 5" key="1">
    <citation type="submission" date="2017-04" db="EMBL/GenBank/DDBJ databases">
        <authorList>
            <person name="Afonso C.L."/>
            <person name="Miller P.J."/>
            <person name="Scott M.A."/>
            <person name="Spackman E."/>
            <person name="Goraichik I."/>
            <person name="Dimitrov K.M."/>
            <person name="Suarez D.L."/>
            <person name="Swayne D.E."/>
        </authorList>
    </citation>
    <scope>NUCLEOTIDE SEQUENCE [LARGE SCALE GENOMIC DNA]</scope>
    <source>
        <strain evidence="4 5">11</strain>
    </source>
</reference>
<evidence type="ECO:0000259" key="3">
    <source>
        <dbReference type="Pfam" id="PF10646"/>
    </source>
</evidence>
<keyword evidence="2" id="KW-0732">Signal</keyword>
<evidence type="ECO:0000313" key="4">
    <source>
        <dbReference type="EMBL" id="SMG25973.1"/>
    </source>
</evidence>
<evidence type="ECO:0000256" key="1">
    <source>
        <dbReference type="SAM" id="MobiDB-lite"/>
    </source>
</evidence>
<feature type="compositionally biased region" description="Low complexity" evidence="1">
    <location>
        <begin position="66"/>
        <end position="78"/>
    </location>
</feature>
<dbReference type="InterPro" id="IPR019606">
    <property type="entry name" value="GerMN"/>
</dbReference>
<feature type="domain" description="GerMN" evidence="3">
    <location>
        <begin position="93"/>
        <end position="197"/>
    </location>
</feature>
<keyword evidence="5" id="KW-1185">Reference proteome</keyword>
<proteinExistence type="predicted"/>
<protein>
    <submittedName>
        <fullName evidence="4">Sporulation and spore germination</fullName>
    </submittedName>
</protein>
<dbReference type="Proteomes" id="UP000193834">
    <property type="component" value="Unassembled WGS sequence"/>
</dbReference>
<organism evidence="4 5">
    <name type="scientific">Paenibacillus aquistagni</name>
    <dbReference type="NCBI Taxonomy" id="1852522"/>
    <lineage>
        <taxon>Bacteria</taxon>
        <taxon>Bacillati</taxon>
        <taxon>Bacillota</taxon>
        <taxon>Bacilli</taxon>
        <taxon>Bacillales</taxon>
        <taxon>Paenibacillaceae</taxon>
        <taxon>Paenibacillus</taxon>
    </lineage>
</organism>
<feature type="signal peptide" evidence="2">
    <location>
        <begin position="1"/>
        <end position="20"/>
    </location>
</feature>
<evidence type="ECO:0000256" key="2">
    <source>
        <dbReference type="SAM" id="SignalP"/>
    </source>
</evidence>
<feature type="region of interest" description="Disordered" evidence="1">
    <location>
        <begin position="28"/>
        <end position="90"/>
    </location>
</feature>
<dbReference type="EMBL" id="FXAZ01000001">
    <property type="protein sequence ID" value="SMG25973.1"/>
    <property type="molecule type" value="Genomic_DNA"/>
</dbReference>
<evidence type="ECO:0000313" key="5">
    <source>
        <dbReference type="Proteomes" id="UP000193834"/>
    </source>
</evidence>
<feature type="chain" id="PRO_5038840548" evidence="2">
    <location>
        <begin position="21"/>
        <end position="214"/>
    </location>
</feature>
<dbReference type="Pfam" id="PF10646">
    <property type="entry name" value="Germane"/>
    <property type="match status" value="1"/>
</dbReference>
<dbReference type="STRING" id="1852522.SAMN06295960_1475"/>
<gene>
    <name evidence="4" type="ORF">SAMN06295960_1475</name>
</gene>
<name>A0A1X7JE86_9BACL</name>
<dbReference type="PROSITE" id="PS51257">
    <property type="entry name" value="PROKAR_LIPOPROTEIN"/>
    <property type="match status" value="1"/>
</dbReference>
<accession>A0A1X7JE86</accession>
<dbReference type="RefSeq" id="WP_085493613.1">
    <property type="nucleotide sequence ID" value="NZ_FXAZ01000001.1"/>
</dbReference>
<dbReference type="AlphaFoldDB" id="A0A1X7JE86"/>
<dbReference type="OrthoDB" id="1954033at2"/>